<feature type="region of interest" description="Disordered" evidence="1">
    <location>
        <begin position="168"/>
        <end position="222"/>
    </location>
</feature>
<feature type="compositionally biased region" description="Basic residues" evidence="1">
    <location>
        <begin position="530"/>
        <end position="544"/>
    </location>
</feature>
<dbReference type="Pfam" id="PF08632">
    <property type="entry name" value="Zds_C"/>
    <property type="match status" value="1"/>
</dbReference>
<evidence type="ECO:0000259" key="2">
    <source>
        <dbReference type="SMART" id="SM01327"/>
    </source>
</evidence>
<feature type="compositionally biased region" description="Polar residues" evidence="1">
    <location>
        <begin position="375"/>
        <end position="392"/>
    </location>
</feature>
<feature type="domain" description="Protein Zds1 C-terminal" evidence="2">
    <location>
        <begin position="445"/>
        <end position="497"/>
    </location>
</feature>
<feature type="region of interest" description="Disordered" evidence="1">
    <location>
        <begin position="268"/>
        <end position="327"/>
    </location>
</feature>
<sequence length="778" mass="85194">MDKDIKTSNCGGDATHQVRHLQPTSERSRKESAPGPRTVISRPLDGDDELPRRNSVFIDQWTTPSTQIISTRSDTRMSRIAEPPNDIPSPKSIVSVAGIQINPPGGCEQPFWVPAHLHPEVHPSQFKKWLTAHADVSSNTNSGIFSSLRNLRRTKSFADNHVVITADSGVESSDHPARIRSRKPPSHSSNTANSNQDVHTRTDVSNRRMSPQLGVLKRSQKIQKRKLSLPQAELSNLQRAHSAELSQSMVDCNGNGIDRLKEFAGRVEEASTHGRAAISKPREGKRMPSAQIPSRSRDKDGHTLVQKSSRDHKRTSTGPVLSDRGSGALMTKAFNESASRNAVDLTPNEEQRDVQLSGRRSKSWLSLVRLVSHNSGSTHALSKTGDSASNPPTHSPSPPKLTQADLDILANRLVVRDDTNQLKSSDIPAVAITVDANGTELREHQVPSKHVAPPRYVLEAEQAVYRHSHYKLAQPRRSLLQQVLISNLMVHILAIHGGLLTHGDGFYSENYTQGPHLMMGSSLTNDVSKAQKKNSKKRRKRRARGVSPSPSTDSSFGRVTPRSPMVPLESYPECQWKNPLADDDGLGNQNNTCISSRTSTPQPYQWPLYTSSWESTPSSNNTSTASPRASYSASLTALPGASCIRSGRDLQHLVAIKDYTMPSASASATSSHRKMKIEESNDSGFEEGAFEVGWADYFAPINKCMSDGFVDGASVNIVRSVTSHRPMGRPVTGPSFDGRNILAVVHGYQLPSSCDDDDDNTPIGILGSRRLHQISPRS</sequence>
<protein>
    <recommendedName>
        <fullName evidence="2">Protein Zds1 C-terminal domain-containing protein</fullName>
    </recommendedName>
</protein>
<organism evidence="3 4">
    <name type="scientific">Synchytrium endobioticum</name>
    <dbReference type="NCBI Taxonomy" id="286115"/>
    <lineage>
        <taxon>Eukaryota</taxon>
        <taxon>Fungi</taxon>
        <taxon>Fungi incertae sedis</taxon>
        <taxon>Chytridiomycota</taxon>
        <taxon>Chytridiomycota incertae sedis</taxon>
        <taxon>Chytridiomycetes</taxon>
        <taxon>Synchytriales</taxon>
        <taxon>Synchytriaceae</taxon>
        <taxon>Synchytrium</taxon>
    </lineage>
</organism>
<dbReference type="GO" id="GO:0005737">
    <property type="term" value="C:cytoplasm"/>
    <property type="evidence" value="ECO:0007669"/>
    <property type="project" value="TreeGrafter"/>
</dbReference>
<dbReference type="GO" id="GO:0030010">
    <property type="term" value="P:establishment of cell polarity"/>
    <property type="evidence" value="ECO:0007669"/>
    <property type="project" value="TreeGrafter"/>
</dbReference>
<dbReference type="InterPro" id="IPR013941">
    <property type="entry name" value="ZDS1_C"/>
</dbReference>
<feature type="region of interest" description="Disordered" evidence="1">
    <location>
        <begin position="518"/>
        <end position="599"/>
    </location>
</feature>
<reference evidence="3 4" key="1">
    <citation type="journal article" date="2019" name="Sci. Rep.">
        <title>Comparative genomics of chytrid fungi reveal insights into the obligate biotrophic and pathogenic lifestyle of Synchytrium endobioticum.</title>
        <authorList>
            <person name="van de Vossenberg B.T.L.H."/>
            <person name="Warris S."/>
            <person name="Nguyen H.D.T."/>
            <person name="van Gent-Pelzer M.P.E."/>
            <person name="Joly D.L."/>
            <person name="van de Geest H.C."/>
            <person name="Bonants P.J.M."/>
            <person name="Smith D.S."/>
            <person name="Levesque C.A."/>
            <person name="van der Lee T.A.J."/>
        </authorList>
    </citation>
    <scope>NUCLEOTIDE SEQUENCE [LARGE SCALE GENOMIC DNA]</scope>
    <source>
        <strain evidence="3 4">LEV6574</strain>
    </source>
</reference>
<feature type="region of interest" description="Disordered" evidence="1">
    <location>
        <begin position="375"/>
        <end position="401"/>
    </location>
</feature>
<dbReference type="Proteomes" id="UP000320475">
    <property type="component" value="Unassembled WGS sequence"/>
</dbReference>
<comment type="caution">
    <text evidence="3">The sequence shown here is derived from an EMBL/GenBank/DDBJ whole genome shotgun (WGS) entry which is preliminary data.</text>
</comment>
<dbReference type="OrthoDB" id="5589766at2759"/>
<gene>
    <name evidence="3" type="ORF">SeLEV6574_g04198</name>
</gene>
<feature type="compositionally biased region" description="Polar residues" evidence="1">
    <location>
        <begin position="587"/>
        <end position="599"/>
    </location>
</feature>
<dbReference type="SMART" id="SM01327">
    <property type="entry name" value="Zds_C"/>
    <property type="match status" value="1"/>
</dbReference>
<dbReference type="InterPro" id="IPR040206">
    <property type="entry name" value="Zds1/2"/>
</dbReference>
<evidence type="ECO:0000256" key="1">
    <source>
        <dbReference type="SAM" id="MobiDB-lite"/>
    </source>
</evidence>
<dbReference type="EMBL" id="QEAM01000162">
    <property type="protein sequence ID" value="TPX44913.1"/>
    <property type="molecule type" value="Genomic_DNA"/>
</dbReference>
<evidence type="ECO:0000313" key="4">
    <source>
        <dbReference type="Proteomes" id="UP000320475"/>
    </source>
</evidence>
<evidence type="ECO:0000313" key="3">
    <source>
        <dbReference type="EMBL" id="TPX44913.1"/>
    </source>
</evidence>
<feature type="region of interest" description="Disordered" evidence="1">
    <location>
        <begin position="1"/>
        <end position="53"/>
    </location>
</feature>
<dbReference type="PANTHER" id="PTHR28089:SF1">
    <property type="entry name" value="PROTEIN ZDS1-RELATED"/>
    <property type="match status" value="1"/>
</dbReference>
<accession>A0A507D0F3</accession>
<name>A0A507D0F3_9FUNG</name>
<dbReference type="GO" id="GO:0010971">
    <property type="term" value="P:positive regulation of G2/M transition of mitotic cell cycle"/>
    <property type="evidence" value="ECO:0007669"/>
    <property type="project" value="TreeGrafter"/>
</dbReference>
<feature type="region of interest" description="Disordered" evidence="1">
    <location>
        <begin position="339"/>
        <end position="358"/>
    </location>
</feature>
<feature type="compositionally biased region" description="Polar residues" evidence="1">
    <location>
        <begin position="548"/>
        <end position="557"/>
    </location>
</feature>
<dbReference type="AlphaFoldDB" id="A0A507D0F3"/>
<dbReference type="PANTHER" id="PTHR28089">
    <property type="entry name" value="PROTEIN ZDS1-RELATED"/>
    <property type="match status" value="1"/>
</dbReference>
<feature type="compositionally biased region" description="Polar residues" evidence="1">
    <location>
        <begin position="186"/>
        <end position="197"/>
    </location>
</feature>
<proteinExistence type="predicted"/>